<accession>M2YEY3</accession>
<reference evidence="4 5" key="1">
    <citation type="journal article" date="2014" name="Genome Announc.">
        <title>Draft Genome Sequence of Kocuria palustris PEL.</title>
        <authorList>
            <person name="Sharma G."/>
            <person name="Khatri I."/>
            <person name="Subramanian S."/>
        </authorList>
    </citation>
    <scope>NUCLEOTIDE SEQUENCE [LARGE SCALE GENOMIC DNA]</scope>
    <source>
        <strain evidence="4 5">PEL</strain>
    </source>
</reference>
<name>M2YEY3_9MICC</name>
<dbReference type="Proteomes" id="UP000009877">
    <property type="component" value="Unassembled WGS sequence"/>
</dbReference>
<feature type="domain" description="BD-FAE-like" evidence="3">
    <location>
        <begin position="78"/>
        <end position="277"/>
    </location>
</feature>
<dbReference type="InterPro" id="IPR006311">
    <property type="entry name" value="TAT_signal"/>
</dbReference>
<dbReference type="RefSeq" id="WP_006214012.1">
    <property type="nucleotide sequence ID" value="NZ_ANHZ02000005.1"/>
</dbReference>
<keyword evidence="5" id="KW-1185">Reference proteome</keyword>
<keyword evidence="2" id="KW-0732">Signal</keyword>
<dbReference type="InterPro" id="IPR029058">
    <property type="entry name" value="AB_hydrolase_fold"/>
</dbReference>
<dbReference type="PANTHER" id="PTHR48081">
    <property type="entry name" value="AB HYDROLASE SUPERFAMILY PROTEIN C4A8.06C"/>
    <property type="match status" value="1"/>
</dbReference>
<comment type="caution">
    <text evidence="4">The sequence shown here is derived from an EMBL/GenBank/DDBJ whole genome shotgun (WGS) entry which is preliminary data.</text>
</comment>
<evidence type="ECO:0000256" key="2">
    <source>
        <dbReference type="SAM" id="SignalP"/>
    </source>
</evidence>
<feature type="chain" id="PRO_5004029421" description="BD-FAE-like domain-containing protein" evidence="2">
    <location>
        <begin position="26"/>
        <end position="330"/>
    </location>
</feature>
<evidence type="ECO:0000313" key="5">
    <source>
        <dbReference type="Proteomes" id="UP000009877"/>
    </source>
</evidence>
<dbReference type="PANTHER" id="PTHR48081:SF33">
    <property type="entry name" value="KYNURENINE FORMAMIDASE"/>
    <property type="match status" value="1"/>
</dbReference>
<dbReference type="PROSITE" id="PS51318">
    <property type="entry name" value="TAT"/>
    <property type="match status" value="1"/>
</dbReference>
<gene>
    <name evidence="4" type="ORF">C884_02014</name>
</gene>
<dbReference type="Pfam" id="PF20434">
    <property type="entry name" value="BD-FAE"/>
    <property type="match status" value="1"/>
</dbReference>
<dbReference type="GO" id="GO:0016787">
    <property type="term" value="F:hydrolase activity"/>
    <property type="evidence" value="ECO:0007669"/>
    <property type="project" value="UniProtKB-KW"/>
</dbReference>
<dbReference type="InterPro" id="IPR049492">
    <property type="entry name" value="BD-FAE-like_dom"/>
</dbReference>
<sequence>MSARIPRRLLLRGAGLTVLAGAAAAATTPVRPGKAQSLVVAGRARARGWDDVGVIVWGSPDRGQYGHLVLPQRRAWGRERLPVSVFFHGGGWREASSWDYVLGAARDLARYGVAVWLPAYRGTPSPGGWPGTFADALTGVQAVARLSEHAPFTPDPQRIHLVGHSAGGHLAVWAAGALSGDLGAAAATGDDGPAELLASLAAQSEVSVASATSLAGVLDPVRAVEEDQDQFVVDLLGGTPQEQPERYALASPLEQLPTGFPVHVVHGIDDRTVPVQTVEPYLERLRSQGQAGRIELVRGAQHNDLIQVSDPAWPVTREVCLAAVGAPDGR</sequence>
<dbReference type="EMBL" id="ANHZ02000005">
    <property type="protein sequence ID" value="EME37100.1"/>
    <property type="molecule type" value="Genomic_DNA"/>
</dbReference>
<protein>
    <recommendedName>
        <fullName evidence="3">BD-FAE-like domain-containing protein</fullName>
    </recommendedName>
</protein>
<dbReference type="Gene3D" id="3.40.50.1820">
    <property type="entry name" value="alpha/beta hydrolase"/>
    <property type="match status" value="1"/>
</dbReference>
<organism evidence="4 5">
    <name type="scientific">Kocuria palustris PEL</name>
    <dbReference type="NCBI Taxonomy" id="1236550"/>
    <lineage>
        <taxon>Bacteria</taxon>
        <taxon>Bacillati</taxon>
        <taxon>Actinomycetota</taxon>
        <taxon>Actinomycetes</taxon>
        <taxon>Micrococcales</taxon>
        <taxon>Micrococcaceae</taxon>
        <taxon>Kocuria</taxon>
    </lineage>
</organism>
<evidence type="ECO:0000256" key="1">
    <source>
        <dbReference type="ARBA" id="ARBA00022801"/>
    </source>
</evidence>
<dbReference type="SUPFAM" id="SSF53474">
    <property type="entry name" value="alpha/beta-Hydrolases"/>
    <property type="match status" value="1"/>
</dbReference>
<evidence type="ECO:0000259" key="3">
    <source>
        <dbReference type="Pfam" id="PF20434"/>
    </source>
</evidence>
<keyword evidence="1" id="KW-0378">Hydrolase</keyword>
<evidence type="ECO:0000313" key="4">
    <source>
        <dbReference type="EMBL" id="EME37100.1"/>
    </source>
</evidence>
<feature type="signal peptide" evidence="2">
    <location>
        <begin position="1"/>
        <end position="25"/>
    </location>
</feature>
<proteinExistence type="predicted"/>
<dbReference type="AlphaFoldDB" id="M2YEY3"/>
<dbReference type="InterPro" id="IPR050300">
    <property type="entry name" value="GDXG_lipolytic_enzyme"/>
</dbReference>